<evidence type="ECO:0000313" key="6">
    <source>
        <dbReference type="Proteomes" id="UP000250434"/>
    </source>
</evidence>
<dbReference type="GO" id="GO:0012505">
    <property type="term" value="C:endomembrane system"/>
    <property type="evidence" value="ECO:0007669"/>
    <property type="project" value="UniProtKB-ARBA"/>
</dbReference>
<keyword evidence="4" id="KW-0472">Membrane</keyword>
<evidence type="ECO:0000313" key="5">
    <source>
        <dbReference type="EMBL" id="AXB47722.1"/>
    </source>
</evidence>
<keyword evidence="3" id="KW-0446">Lipid-binding</keyword>
<dbReference type="PANTHER" id="PTHR12704">
    <property type="entry name" value="TRANS-GOLGI PROTEIN GMX33"/>
    <property type="match status" value="1"/>
</dbReference>
<dbReference type="InterPro" id="IPR038261">
    <property type="entry name" value="GPP34-like_sf"/>
</dbReference>
<dbReference type="GO" id="GO:0007030">
    <property type="term" value="P:Golgi organization"/>
    <property type="evidence" value="ECO:0007669"/>
    <property type="project" value="TreeGrafter"/>
</dbReference>
<dbReference type="Pfam" id="PF05719">
    <property type="entry name" value="GPP34"/>
    <property type="match status" value="1"/>
</dbReference>
<dbReference type="GO" id="GO:0070273">
    <property type="term" value="F:phosphatidylinositol-4-phosphate binding"/>
    <property type="evidence" value="ECO:0007669"/>
    <property type="project" value="InterPro"/>
</dbReference>
<dbReference type="GO" id="GO:0005829">
    <property type="term" value="C:cytosol"/>
    <property type="evidence" value="ECO:0007669"/>
    <property type="project" value="TreeGrafter"/>
</dbReference>
<comment type="subcellular location">
    <subcellularLocation>
        <location evidence="1">Golgi apparatus membrane</location>
        <topology evidence="1">Peripheral membrane protein</topology>
        <orientation evidence="1">Cytoplasmic side</orientation>
    </subcellularLocation>
</comment>
<dbReference type="Gene3D" id="1.10.3630.10">
    <property type="entry name" value="yeast vps74-n-term truncation variant domain like"/>
    <property type="match status" value="1"/>
</dbReference>
<evidence type="ECO:0000256" key="2">
    <source>
        <dbReference type="ARBA" id="ARBA00023034"/>
    </source>
</evidence>
<dbReference type="InterPro" id="IPR008628">
    <property type="entry name" value="GPP34-like"/>
</dbReference>
<dbReference type="EMBL" id="CP015163">
    <property type="protein sequence ID" value="AXB47722.1"/>
    <property type="molecule type" value="Genomic_DNA"/>
</dbReference>
<accession>A0A344LI48</accession>
<evidence type="ECO:0000256" key="4">
    <source>
        <dbReference type="ARBA" id="ARBA00023136"/>
    </source>
</evidence>
<dbReference type="KEGG" id="aab:A4R43_39100"/>
<keyword evidence="2" id="KW-0333">Golgi apparatus</keyword>
<sequence>MLIAEDLVLLVFDDETGKPDSTVTSLTYALAGALLIELGMRNRISVGEGGKGRLELVDRTPTGQHVLDDALVKLEKYEGRKPKDAIAPLAGNKLTERLLDGLADRGVLRREEGKVLKLFPVTRWPAEDSAHELALRETLTAVLVDGRDPDERTAALIAVLAAIQAASKVLDLPERADRKLVDRRAKDIAEGNWGSAATGKAIEELTAAVMTAVMIPAIVTTATS</sequence>
<dbReference type="PANTHER" id="PTHR12704:SF2">
    <property type="entry name" value="GOLGI PHOSPHOPROTEIN 3 HOMOLOG SAURON"/>
    <property type="match status" value="1"/>
</dbReference>
<dbReference type="RefSeq" id="WP_113696782.1">
    <property type="nucleotide sequence ID" value="NZ_CP015163.1"/>
</dbReference>
<evidence type="ECO:0008006" key="7">
    <source>
        <dbReference type="Google" id="ProtNLM"/>
    </source>
</evidence>
<dbReference type="AlphaFoldDB" id="A0A344LI48"/>
<dbReference type="OrthoDB" id="4962633at2"/>
<dbReference type="GO" id="GO:0006890">
    <property type="term" value="P:retrograde vesicle-mediated transport, Golgi to endoplasmic reticulum"/>
    <property type="evidence" value="ECO:0007669"/>
    <property type="project" value="TreeGrafter"/>
</dbReference>
<dbReference type="GO" id="GO:0043001">
    <property type="term" value="P:Golgi to plasma membrane protein transport"/>
    <property type="evidence" value="ECO:0007669"/>
    <property type="project" value="TreeGrafter"/>
</dbReference>
<dbReference type="GO" id="GO:0048194">
    <property type="term" value="P:Golgi vesicle budding"/>
    <property type="evidence" value="ECO:0007669"/>
    <property type="project" value="TreeGrafter"/>
</dbReference>
<reference evidence="5 6" key="1">
    <citation type="submission" date="2016-04" db="EMBL/GenBank/DDBJ databases">
        <title>Complete genome sequence and analysis of deep-sea sediment isolate, Amycolatopsis sp. WP1.</title>
        <authorList>
            <person name="Wang H."/>
            <person name="Chen S."/>
            <person name="Wu Q."/>
        </authorList>
    </citation>
    <scope>NUCLEOTIDE SEQUENCE [LARGE SCALE GENOMIC DNA]</scope>
    <source>
        <strain evidence="5 6">WP1</strain>
    </source>
</reference>
<gene>
    <name evidence="5" type="ORF">A4R43_39100</name>
</gene>
<evidence type="ECO:0000256" key="1">
    <source>
        <dbReference type="ARBA" id="ARBA00004255"/>
    </source>
</evidence>
<proteinExistence type="predicted"/>
<name>A0A344LI48_9PSEU</name>
<keyword evidence="6" id="KW-1185">Reference proteome</keyword>
<organism evidence="5 6">
    <name type="scientific">Amycolatopsis albispora</name>
    <dbReference type="NCBI Taxonomy" id="1804986"/>
    <lineage>
        <taxon>Bacteria</taxon>
        <taxon>Bacillati</taxon>
        <taxon>Actinomycetota</taxon>
        <taxon>Actinomycetes</taxon>
        <taxon>Pseudonocardiales</taxon>
        <taxon>Pseudonocardiaceae</taxon>
        <taxon>Amycolatopsis</taxon>
    </lineage>
</organism>
<protein>
    <recommendedName>
        <fullName evidence="7">GPP34 family phosphoprotein</fullName>
    </recommendedName>
</protein>
<evidence type="ECO:0000256" key="3">
    <source>
        <dbReference type="ARBA" id="ARBA00023121"/>
    </source>
</evidence>
<dbReference type="Proteomes" id="UP000250434">
    <property type="component" value="Chromosome"/>
</dbReference>